<sequence length="61" mass="7041">MPWPANSDGYRRLAARIVTGLRDGYGIPEPQNLVYQAWNDREGNREIELPLIGSVRQESWQ</sequence>
<dbReference type="Proteomes" id="UP001601948">
    <property type="component" value="Unassembled WGS sequence"/>
</dbReference>
<dbReference type="RefSeq" id="WP_387716879.1">
    <property type="nucleotide sequence ID" value="NZ_JBIAPI010000002.1"/>
</dbReference>
<feature type="domain" description="TY-Chap N-terminal" evidence="1">
    <location>
        <begin position="2"/>
        <end position="33"/>
    </location>
</feature>
<dbReference type="InterPro" id="IPR054344">
    <property type="entry name" value="TY-Chap_N"/>
</dbReference>
<evidence type="ECO:0000259" key="1">
    <source>
        <dbReference type="Pfam" id="PF22552"/>
    </source>
</evidence>
<keyword evidence="3" id="KW-1185">Reference proteome</keyword>
<gene>
    <name evidence="2" type="ORF">ACFYV7_12880</name>
</gene>
<comment type="caution">
    <text evidence="2">The sequence shown here is derived from an EMBL/GenBank/DDBJ whole genome shotgun (WGS) entry which is preliminary data.</text>
</comment>
<evidence type="ECO:0000313" key="3">
    <source>
        <dbReference type="Proteomes" id="UP001601948"/>
    </source>
</evidence>
<dbReference type="Pfam" id="PF22552">
    <property type="entry name" value="TY-Chap3"/>
    <property type="match status" value="1"/>
</dbReference>
<proteinExistence type="predicted"/>
<dbReference type="EMBL" id="JBIAPI010000002">
    <property type="protein sequence ID" value="MFF3223679.1"/>
    <property type="molecule type" value="Genomic_DNA"/>
</dbReference>
<organism evidence="2 3">
    <name type="scientific">Nocardia suismassiliense</name>
    <dbReference type="NCBI Taxonomy" id="2077092"/>
    <lineage>
        <taxon>Bacteria</taxon>
        <taxon>Bacillati</taxon>
        <taxon>Actinomycetota</taxon>
        <taxon>Actinomycetes</taxon>
        <taxon>Mycobacteriales</taxon>
        <taxon>Nocardiaceae</taxon>
        <taxon>Nocardia</taxon>
    </lineage>
</organism>
<name>A0ABW6QR27_9NOCA</name>
<reference evidence="2 3" key="1">
    <citation type="submission" date="2024-10" db="EMBL/GenBank/DDBJ databases">
        <title>The Natural Products Discovery Center: Release of the First 8490 Sequenced Strains for Exploring Actinobacteria Biosynthetic Diversity.</title>
        <authorList>
            <person name="Kalkreuter E."/>
            <person name="Kautsar S.A."/>
            <person name="Yang D."/>
            <person name="Bader C.D."/>
            <person name="Teijaro C.N."/>
            <person name="Fluegel L."/>
            <person name="Davis C.M."/>
            <person name="Simpson J.R."/>
            <person name="Lauterbach L."/>
            <person name="Steele A.D."/>
            <person name="Gui C."/>
            <person name="Meng S."/>
            <person name="Li G."/>
            <person name="Viehrig K."/>
            <person name="Ye F."/>
            <person name="Su P."/>
            <person name="Kiefer A.F."/>
            <person name="Nichols A."/>
            <person name="Cepeda A.J."/>
            <person name="Yan W."/>
            <person name="Fan B."/>
            <person name="Jiang Y."/>
            <person name="Adhikari A."/>
            <person name="Zheng C.-J."/>
            <person name="Schuster L."/>
            <person name="Cowan T.M."/>
            <person name="Smanski M.J."/>
            <person name="Chevrette M.G."/>
            <person name="De Carvalho L.P.S."/>
            <person name="Shen B."/>
        </authorList>
    </citation>
    <scope>NUCLEOTIDE SEQUENCE [LARGE SCALE GENOMIC DNA]</scope>
    <source>
        <strain evidence="2 3">NPDC003040</strain>
    </source>
</reference>
<evidence type="ECO:0000313" key="2">
    <source>
        <dbReference type="EMBL" id="MFF3223679.1"/>
    </source>
</evidence>
<accession>A0ABW6QR27</accession>
<protein>
    <recommendedName>
        <fullName evidence="1">TY-Chap N-terminal domain-containing protein</fullName>
    </recommendedName>
</protein>